<protein>
    <submittedName>
        <fullName evidence="2">CAMK CAMKL</fullName>
    </submittedName>
    <submittedName>
        <fullName evidence="3">Kinase</fullName>
    </submittedName>
</protein>
<dbReference type="InterPro" id="IPR011009">
    <property type="entry name" value="Kinase-like_dom_sf"/>
</dbReference>
<dbReference type="SMART" id="SM00220">
    <property type="entry name" value="S_TKc"/>
    <property type="match status" value="1"/>
</dbReference>
<dbReference type="AlphaFoldDB" id="A0AA86UKH7"/>
<dbReference type="GO" id="GO:0044773">
    <property type="term" value="P:mitotic DNA damage checkpoint signaling"/>
    <property type="evidence" value="ECO:0007669"/>
    <property type="project" value="TreeGrafter"/>
</dbReference>
<evidence type="ECO:0000313" key="2">
    <source>
        <dbReference type="EMBL" id="CAI9959259.1"/>
    </source>
</evidence>
<keyword evidence="3" id="KW-0808">Transferase</keyword>
<dbReference type="InterPro" id="IPR000719">
    <property type="entry name" value="Prot_kinase_dom"/>
</dbReference>
<keyword evidence="3" id="KW-0418">Kinase</keyword>
<dbReference type="GO" id="GO:0005524">
    <property type="term" value="F:ATP binding"/>
    <property type="evidence" value="ECO:0007669"/>
    <property type="project" value="InterPro"/>
</dbReference>
<dbReference type="PROSITE" id="PS00108">
    <property type="entry name" value="PROTEIN_KINASE_ST"/>
    <property type="match status" value="1"/>
</dbReference>
<evidence type="ECO:0000313" key="4">
    <source>
        <dbReference type="Proteomes" id="UP001642409"/>
    </source>
</evidence>
<evidence type="ECO:0000259" key="1">
    <source>
        <dbReference type="PROSITE" id="PS50011"/>
    </source>
</evidence>
<dbReference type="Gene3D" id="1.10.510.10">
    <property type="entry name" value="Transferase(Phosphotransferase) domain 1"/>
    <property type="match status" value="1"/>
</dbReference>
<comment type="caution">
    <text evidence="2">The sequence shown here is derived from an EMBL/GenBank/DDBJ whole genome shotgun (WGS) entry which is preliminary data.</text>
</comment>
<dbReference type="GO" id="GO:0005634">
    <property type="term" value="C:nucleus"/>
    <property type="evidence" value="ECO:0007669"/>
    <property type="project" value="TreeGrafter"/>
</dbReference>
<proteinExistence type="predicted"/>
<dbReference type="PROSITE" id="PS50011">
    <property type="entry name" value="PROTEIN_KINASE_DOM"/>
    <property type="match status" value="1"/>
</dbReference>
<gene>
    <name evidence="3" type="ORF">HINF_LOCUS32725</name>
    <name evidence="2" type="ORF">HINF_LOCUS46904</name>
</gene>
<feature type="domain" description="Protein kinase" evidence="1">
    <location>
        <begin position="16"/>
        <end position="265"/>
    </location>
</feature>
<dbReference type="InterPro" id="IPR008271">
    <property type="entry name" value="Ser/Thr_kinase_AS"/>
</dbReference>
<accession>A0AA86UKH7</accession>
<organism evidence="2">
    <name type="scientific">Hexamita inflata</name>
    <dbReference type="NCBI Taxonomy" id="28002"/>
    <lineage>
        <taxon>Eukaryota</taxon>
        <taxon>Metamonada</taxon>
        <taxon>Diplomonadida</taxon>
        <taxon>Hexamitidae</taxon>
        <taxon>Hexamitinae</taxon>
        <taxon>Hexamita</taxon>
    </lineage>
</organism>
<dbReference type="Proteomes" id="UP001642409">
    <property type="component" value="Unassembled WGS sequence"/>
</dbReference>
<name>A0AA86UKH7_9EUKA</name>
<reference evidence="2" key="1">
    <citation type="submission" date="2023-06" db="EMBL/GenBank/DDBJ databases">
        <authorList>
            <person name="Kurt Z."/>
        </authorList>
    </citation>
    <scope>NUCLEOTIDE SEQUENCE</scope>
</reference>
<evidence type="ECO:0000313" key="3">
    <source>
        <dbReference type="EMBL" id="CAL6029848.1"/>
    </source>
</evidence>
<dbReference type="PANTHER" id="PTHR44167">
    <property type="entry name" value="OVARIAN-SPECIFIC SERINE/THREONINE-PROTEIN KINASE LOK-RELATED"/>
    <property type="match status" value="1"/>
</dbReference>
<dbReference type="GO" id="GO:0004674">
    <property type="term" value="F:protein serine/threonine kinase activity"/>
    <property type="evidence" value="ECO:0007669"/>
    <property type="project" value="TreeGrafter"/>
</dbReference>
<dbReference type="SUPFAM" id="SSF56112">
    <property type="entry name" value="Protein kinase-like (PK-like)"/>
    <property type="match status" value="1"/>
</dbReference>
<dbReference type="EMBL" id="CATOUU010000916">
    <property type="protein sequence ID" value="CAI9959259.1"/>
    <property type="molecule type" value="Genomic_DNA"/>
</dbReference>
<dbReference type="Pfam" id="PF00069">
    <property type="entry name" value="Pkinase"/>
    <property type="match status" value="1"/>
</dbReference>
<dbReference type="EMBL" id="CAXDID020000112">
    <property type="protein sequence ID" value="CAL6029848.1"/>
    <property type="molecule type" value="Genomic_DNA"/>
</dbReference>
<reference evidence="3 4" key="2">
    <citation type="submission" date="2024-07" db="EMBL/GenBank/DDBJ databases">
        <authorList>
            <person name="Akdeniz Z."/>
        </authorList>
    </citation>
    <scope>NUCLEOTIDE SEQUENCE [LARGE SCALE GENOMIC DNA]</scope>
</reference>
<dbReference type="PANTHER" id="PTHR44167:SF24">
    <property type="entry name" value="SERINE_THREONINE-PROTEIN KINASE CHK2"/>
    <property type="match status" value="1"/>
</dbReference>
<sequence length="360" mass="41010">MIRLECINKKLVMSGYSSIKILEKGSFVTCFTAVNSESEKVVLIVSDNIQELQTRFDLAKKLDDIEGVQKLYGLQKLEIQDSALEQLEAEYPGIFSKDSHVLTGRYYATQYNDHVRQLSLPQKLDFFRELLVLVKQVHDKGVYHMDLKPSNIMVQDGKPVLIDFGQSVTEAEVDSVLNTSAYAPKHDVYSCNVIPEKFDIYCLGNMLHEIYIGQPLGYPITPSSRQAQQIKQTFGLFAQNIIGQMTQRIQDLRISLEYCIKHPIFVYKEQTSLEKSQQILSEFVFSLYGDQYIELLDQQIEGNKQVINSSSSYSNSSYDIPQTMNLTTTNTTNSLRDLFGNITLSRINSCILSVQEESQQ</sequence>
<keyword evidence="4" id="KW-1185">Reference proteome</keyword>